<feature type="region of interest" description="Disordered" evidence="1">
    <location>
        <begin position="75"/>
        <end position="107"/>
    </location>
</feature>
<protein>
    <submittedName>
        <fullName evidence="2">Uncharacterized protein</fullName>
    </submittedName>
</protein>
<evidence type="ECO:0000256" key="1">
    <source>
        <dbReference type="SAM" id="MobiDB-lite"/>
    </source>
</evidence>
<sequence>MSRSLELPPNYFDMSSVSPQFTTNASEKDRLNLTQLEMQLPQVEPRKQNETDEERLRRRSVSYAHMLIRMRRHYGAVQVDGTNSHPTTAPPRRIRAERRAKSVAVHDAAEDDPIKMDDLANFTLDLDYLREFKDAR</sequence>
<evidence type="ECO:0000313" key="2">
    <source>
        <dbReference type="EMBL" id="OWZ18999.1"/>
    </source>
</evidence>
<feature type="compositionally biased region" description="Polar residues" evidence="1">
    <location>
        <begin position="13"/>
        <end position="25"/>
    </location>
</feature>
<dbReference type="AlphaFoldDB" id="A0A225WPG0"/>
<name>A0A225WPG0_9STRA</name>
<keyword evidence="3" id="KW-1185">Reference proteome</keyword>
<dbReference type="EMBL" id="NBNE01000503">
    <property type="protein sequence ID" value="OWZ18999.1"/>
    <property type="molecule type" value="Genomic_DNA"/>
</dbReference>
<feature type="compositionally biased region" description="Basic and acidic residues" evidence="1">
    <location>
        <begin position="44"/>
        <end position="56"/>
    </location>
</feature>
<gene>
    <name evidence="2" type="ORF">PHMEG_0006823</name>
</gene>
<dbReference type="OrthoDB" id="167602at2759"/>
<accession>A0A225WPG0</accession>
<proteinExistence type="predicted"/>
<feature type="region of interest" description="Disordered" evidence="1">
    <location>
        <begin position="1"/>
        <end position="58"/>
    </location>
</feature>
<comment type="caution">
    <text evidence="2">The sequence shown here is derived from an EMBL/GenBank/DDBJ whole genome shotgun (WGS) entry which is preliminary data.</text>
</comment>
<dbReference type="Proteomes" id="UP000198211">
    <property type="component" value="Unassembled WGS sequence"/>
</dbReference>
<evidence type="ECO:0000313" key="3">
    <source>
        <dbReference type="Proteomes" id="UP000198211"/>
    </source>
</evidence>
<organism evidence="2 3">
    <name type="scientific">Phytophthora megakarya</name>
    <dbReference type="NCBI Taxonomy" id="4795"/>
    <lineage>
        <taxon>Eukaryota</taxon>
        <taxon>Sar</taxon>
        <taxon>Stramenopiles</taxon>
        <taxon>Oomycota</taxon>
        <taxon>Peronosporomycetes</taxon>
        <taxon>Peronosporales</taxon>
        <taxon>Peronosporaceae</taxon>
        <taxon>Phytophthora</taxon>
    </lineage>
</organism>
<reference evidence="3" key="1">
    <citation type="submission" date="2017-03" db="EMBL/GenBank/DDBJ databases">
        <title>Phytopthora megakarya and P. palmivora, two closely related causual agents of cacao black pod achieved similar genome size and gene model numbers by different mechanisms.</title>
        <authorList>
            <person name="Ali S."/>
            <person name="Shao J."/>
            <person name="Larry D.J."/>
            <person name="Kronmiller B."/>
            <person name="Shen D."/>
            <person name="Strem M.D."/>
            <person name="Melnick R.L."/>
            <person name="Guiltinan M.J."/>
            <person name="Tyler B.M."/>
            <person name="Meinhardt L.W."/>
            <person name="Bailey B.A."/>
        </authorList>
    </citation>
    <scope>NUCLEOTIDE SEQUENCE [LARGE SCALE GENOMIC DNA]</scope>
    <source>
        <strain evidence="3">zdho120</strain>
    </source>
</reference>